<keyword evidence="4 9" id="KW-0238">DNA-binding</keyword>
<dbReference type="GO" id="GO:0045944">
    <property type="term" value="P:positive regulation of transcription by RNA polymerase II"/>
    <property type="evidence" value="ECO:0007669"/>
    <property type="project" value="InterPro"/>
</dbReference>
<dbReference type="SMART" id="SM00389">
    <property type="entry name" value="HOX"/>
    <property type="match status" value="1"/>
</dbReference>
<dbReference type="AlphaFoldDB" id="A0AAN8SG55"/>
<dbReference type="InterPro" id="IPR020479">
    <property type="entry name" value="HD_metazoa"/>
</dbReference>
<dbReference type="Gene3D" id="1.10.10.60">
    <property type="entry name" value="Homeodomain-like"/>
    <property type="match status" value="1"/>
</dbReference>
<dbReference type="PROSITE" id="PS50071">
    <property type="entry name" value="HOMEOBOX_2"/>
    <property type="match status" value="1"/>
</dbReference>
<sequence>MPPSRTVDGTSCIPGQTLEQLSKRISKRTVGVGRTAMKLGKGVAEVAAAAAAEVTPKPKVELNPSDEINIKRRRIMSSDKLGYLHADGRRYGLICQPESLPSESDFLFYKGDEMNRSSYYDMTGLENDYDHCDRDGEYCPGGGRQGEISGCHEGWFQVTPTYPSNGVSDLFNYKQMTNLKRKKDRTAFTKEQIQDLEVEFAHSNYLTRLRRYEIAVALNLTEKQVKVWFQNRRMKWKRTKINGEKSDSTVMRVRNGNGNEELQNEQKDFVLNPVNVTKFQ</sequence>
<evidence type="ECO:0000256" key="6">
    <source>
        <dbReference type="ARBA" id="ARBA00023159"/>
    </source>
</evidence>
<accession>A0AAN8SG55</accession>
<dbReference type="CDD" id="cd00086">
    <property type="entry name" value="homeodomain"/>
    <property type="match status" value="1"/>
</dbReference>
<gene>
    <name evidence="12" type="ORF">RUM43_000518</name>
</gene>
<reference evidence="12 13" key="1">
    <citation type="submission" date="2023-10" db="EMBL/GenBank/DDBJ databases">
        <title>Genomes of two closely related lineages of the louse Polyplax serrata with different host specificities.</title>
        <authorList>
            <person name="Martinu J."/>
            <person name="Tarabai H."/>
            <person name="Stefka J."/>
            <person name="Hypsa V."/>
        </authorList>
    </citation>
    <scope>NUCLEOTIDE SEQUENCE [LARGE SCALE GENOMIC DNA]</scope>
    <source>
        <strain evidence="12">HR10_N</strain>
    </source>
</reference>
<dbReference type="PRINTS" id="PR00024">
    <property type="entry name" value="HOMEOBOX"/>
</dbReference>
<keyword evidence="8 9" id="KW-0539">Nucleus</keyword>
<dbReference type="EMBL" id="JAWJWE010000001">
    <property type="protein sequence ID" value="KAK6644251.1"/>
    <property type="molecule type" value="Genomic_DNA"/>
</dbReference>
<organism evidence="12 13">
    <name type="scientific">Polyplax serrata</name>
    <name type="common">Common mouse louse</name>
    <dbReference type="NCBI Taxonomy" id="468196"/>
    <lineage>
        <taxon>Eukaryota</taxon>
        <taxon>Metazoa</taxon>
        <taxon>Ecdysozoa</taxon>
        <taxon>Arthropoda</taxon>
        <taxon>Hexapoda</taxon>
        <taxon>Insecta</taxon>
        <taxon>Pterygota</taxon>
        <taxon>Neoptera</taxon>
        <taxon>Paraneoptera</taxon>
        <taxon>Psocodea</taxon>
        <taxon>Troctomorpha</taxon>
        <taxon>Phthiraptera</taxon>
        <taxon>Anoplura</taxon>
        <taxon>Polyplacidae</taxon>
        <taxon>Polyplax</taxon>
    </lineage>
</organism>
<evidence type="ECO:0000256" key="10">
    <source>
        <dbReference type="RuleBase" id="RU000682"/>
    </source>
</evidence>
<evidence type="ECO:0000313" key="13">
    <source>
        <dbReference type="Proteomes" id="UP001372834"/>
    </source>
</evidence>
<evidence type="ECO:0000256" key="5">
    <source>
        <dbReference type="ARBA" id="ARBA00023155"/>
    </source>
</evidence>
<dbReference type="PANTHER" id="PTHR24328:SF7">
    <property type="entry name" value="BUTTONLESS"/>
    <property type="match status" value="1"/>
</dbReference>
<dbReference type="GO" id="GO:0000981">
    <property type="term" value="F:DNA-binding transcription factor activity, RNA polymerase II-specific"/>
    <property type="evidence" value="ECO:0007669"/>
    <property type="project" value="InterPro"/>
</dbReference>
<feature type="DNA-binding region" description="Homeobox" evidence="9">
    <location>
        <begin position="181"/>
        <end position="240"/>
    </location>
</feature>
<evidence type="ECO:0000256" key="2">
    <source>
        <dbReference type="ARBA" id="ARBA00022473"/>
    </source>
</evidence>
<keyword evidence="3" id="KW-0805">Transcription regulation</keyword>
<dbReference type="PANTHER" id="PTHR24328">
    <property type="entry name" value="HOMEOBOX PROTEIN MOX"/>
    <property type="match status" value="1"/>
</dbReference>
<proteinExistence type="predicted"/>
<keyword evidence="7" id="KW-0804">Transcription</keyword>
<dbReference type="InterPro" id="IPR009057">
    <property type="entry name" value="Homeodomain-like_sf"/>
</dbReference>
<dbReference type="Proteomes" id="UP001372834">
    <property type="component" value="Unassembled WGS sequence"/>
</dbReference>
<name>A0AAN8SG55_POLSC</name>
<evidence type="ECO:0000256" key="8">
    <source>
        <dbReference type="ARBA" id="ARBA00023242"/>
    </source>
</evidence>
<evidence type="ECO:0000256" key="9">
    <source>
        <dbReference type="PROSITE-ProRule" id="PRU00108"/>
    </source>
</evidence>
<dbReference type="InterPro" id="IPR017970">
    <property type="entry name" value="Homeobox_CS"/>
</dbReference>
<evidence type="ECO:0000313" key="12">
    <source>
        <dbReference type="EMBL" id="KAK6644251.1"/>
    </source>
</evidence>
<evidence type="ECO:0000256" key="3">
    <source>
        <dbReference type="ARBA" id="ARBA00023015"/>
    </source>
</evidence>
<keyword evidence="6" id="KW-0010">Activator</keyword>
<dbReference type="GO" id="GO:0000978">
    <property type="term" value="F:RNA polymerase II cis-regulatory region sequence-specific DNA binding"/>
    <property type="evidence" value="ECO:0007669"/>
    <property type="project" value="TreeGrafter"/>
</dbReference>
<comment type="subcellular location">
    <subcellularLocation>
        <location evidence="1 9 10">Nucleus</location>
    </subcellularLocation>
</comment>
<keyword evidence="5 9" id="KW-0371">Homeobox</keyword>
<dbReference type="InterPro" id="IPR001356">
    <property type="entry name" value="HD"/>
</dbReference>
<dbReference type="InterPro" id="IPR042634">
    <property type="entry name" value="MOX-1/MOX-2"/>
</dbReference>
<evidence type="ECO:0000256" key="4">
    <source>
        <dbReference type="ARBA" id="ARBA00023125"/>
    </source>
</evidence>
<comment type="caution">
    <text evidence="12">The sequence shown here is derived from an EMBL/GenBank/DDBJ whole genome shotgun (WGS) entry which is preliminary data.</text>
</comment>
<feature type="domain" description="Homeobox" evidence="11">
    <location>
        <begin position="179"/>
        <end position="239"/>
    </location>
</feature>
<evidence type="ECO:0000256" key="7">
    <source>
        <dbReference type="ARBA" id="ARBA00023163"/>
    </source>
</evidence>
<keyword evidence="2" id="KW-0217">Developmental protein</keyword>
<dbReference type="SUPFAM" id="SSF46689">
    <property type="entry name" value="Homeodomain-like"/>
    <property type="match status" value="1"/>
</dbReference>
<evidence type="ECO:0000256" key="1">
    <source>
        <dbReference type="ARBA" id="ARBA00004123"/>
    </source>
</evidence>
<protein>
    <recommendedName>
        <fullName evidence="11">Homeobox domain-containing protein</fullName>
    </recommendedName>
</protein>
<evidence type="ECO:0000259" key="11">
    <source>
        <dbReference type="PROSITE" id="PS50071"/>
    </source>
</evidence>
<dbReference type="GO" id="GO:0005634">
    <property type="term" value="C:nucleus"/>
    <property type="evidence" value="ECO:0007669"/>
    <property type="project" value="UniProtKB-SubCell"/>
</dbReference>
<dbReference type="Pfam" id="PF00046">
    <property type="entry name" value="Homeodomain"/>
    <property type="match status" value="1"/>
</dbReference>
<dbReference type="PROSITE" id="PS00027">
    <property type="entry name" value="HOMEOBOX_1"/>
    <property type="match status" value="1"/>
</dbReference>